<accession>A0A848H7D5</accession>
<keyword evidence="3" id="KW-1185">Reference proteome</keyword>
<dbReference type="AlphaFoldDB" id="A0A848H7D5"/>
<comment type="caution">
    <text evidence="2">The sequence shown here is derived from an EMBL/GenBank/DDBJ whole genome shotgun (WGS) entry which is preliminary data.</text>
</comment>
<protein>
    <recommendedName>
        <fullName evidence="4">DUF1236 domain-containing protein</fullName>
    </recommendedName>
</protein>
<evidence type="ECO:0000256" key="1">
    <source>
        <dbReference type="SAM" id="SignalP"/>
    </source>
</evidence>
<proteinExistence type="predicted"/>
<keyword evidence="1" id="KW-0732">Signal</keyword>
<sequence length="196" mass="20792">MPVPSRFPHCAAALLLLAAPFARAESPMPEPIAPAVIGRPLDQIRPARPHRTQPAVAKPVRERDVAVANQAVRTPPPARVAIAVPAPQQMPARALPPAQVMGSSPAIASRSPGPGYFSSKDSALVHRYYEAHPASAQVAQWNIGERIPQRAELTGVPADLRAALPMLPPGHQYVQVDGQVALVAVQSRVVVDAISR</sequence>
<dbReference type="Proteomes" id="UP000541185">
    <property type="component" value="Unassembled WGS sequence"/>
</dbReference>
<feature type="chain" id="PRO_5032716279" description="DUF1236 domain-containing protein" evidence="1">
    <location>
        <begin position="25"/>
        <end position="196"/>
    </location>
</feature>
<evidence type="ECO:0000313" key="2">
    <source>
        <dbReference type="EMBL" id="NML44443.1"/>
    </source>
</evidence>
<dbReference type="EMBL" id="JABBFX010000001">
    <property type="protein sequence ID" value="NML44443.1"/>
    <property type="molecule type" value="Genomic_DNA"/>
</dbReference>
<reference evidence="2 3" key="1">
    <citation type="submission" date="2020-04" db="EMBL/GenBank/DDBJ databases">
        <title>Ramlibacter sp. G-1-2-2 isolated from soil.</title>
        <authorList>
            <person name="Dahal R.H."/>
        </authorList>
    </citation>
    <scope>NUCLEOTIDE SEQUENCE [LARGE SCALE GENOMIC DNA]</scope>
    <source>
        <strain evidence="2 3">G-1-2-2</strain>
    </source>
</reference>
<feature type="signal peptide" evidence="1">
    <location>
        <begin position="1"/>
        <end position="24"/>
    </location>
</feature>
<name>A0A848H7D5_9BURK</name>
<organism evidence="2 3">
    <name type="scientific">Ramlibacter agri</name>
    <dbReference type="NCBI Taxonomy" id="2728837"/>
    <lineage>
        <taxon>Bacteria</taxon>
        <taxon>Pseudomonadati</taxon>
        <taxon>Pseudomonadota</taxon>
        <taxon>Betaproteobacteria</taxon>
        <taxon>Burkholderiales</taxon>
        <taxon>Comamonadaceae</taxon>
        <taxon>Ramlibacter</taxon>
    </lineage>
</organism>
<evidence type="ECO:0000313" key="3">
    <source>
        <dbReference type="Proteomes" id="UP000541185"/>
    </source>
</evidence>
<gene>
    <name evidence="2" type="ORF">HHL11_11825</name>
</gene>
<evidence type="ECO:0008006" key="4">
    <source>
        <dbReference type="Google" id="ProtNLM"/>
    </source>
</evidence>
<dbReference type="RefSeq" id="WP_169418571.1">
    <property type="nucleotide sequence ID" value="NZ_JABBFX010000001.1"/>
</dbReference>
<dbReference type="Gene3D" id="3.10.450.160">
    <property type="entry name" value="inner membrane protein cigr"/>
    <property type="match status" value="1"/>
</dbReference>